<evidence type="ECO:0008006" key="3">
    <source>
        <dbReference type="Google" id="ProtNLM"/>
    </source>
</evidence>
<accession>A0A1I4LMV7</accession>
<gene>
    <name evidence="1" type="ORF">SAMN02983006_02367</name>
</gene>
<organism evidence="1 2">
    <name type="scientific">Halanaerobium salsuginis</name>
    <dbReference type="NCBI Taxonomy" id="29563"/>
    <lineage>
        <taxon>Bacteria</taxon>
        <taxon>Bacillati</taxon>
        <taxon>Bacillota</taxon>
        <taxon>Clostridia</taxon>
        <taxon>Halanaerobiales</taxon>
        <taxon>Halanaerobiaceae</taxon>
        <taxon>Halanaerobium</taxon>
    </lineage>
</organism>
<protein>
    <recommendedName>
        <fullName evidence="3">Outer membrane efflux protein</fullName>
    </recommendedName>
</protein>
<proteinExistence type="predicted"/>
<name>A0A1I4LMV7_9FIRM</name>
<dbReference type="AlphaFoldDB" id="A0A1I4LMV7"/>
<dbReference type="Gene3D" id="1.20.1600.10">
    <property type="entry name" value="Outer membrane efflux proteins (OEP)"/>
    <property type="match status" value="1"/>
</dbReference>
<dbReference type="SUPFAM" id="SSF56954">
    <property type="entry name" value="Outer membrane efflux proteins (OEP)"/>
    <property type="match status" value="1"/>
</dbReference>
<dbReference type="GO" id="GO:0015562">
    <property type="term" value="F:efflux transmembrane transporter activity"/>
    <property type="evidence" value="ECO:0007669"/>
    <property type="project" value="InterPro"/>
</dbReference>
<dbReference type="Proteomes" id="UP000199006">
    <property type="component" value="Unassembled WGS sequence"/>
</dbReference>
<evidence type="ECO:0000313" key="1">
    <source>
        <dbReference type="EMBL" id="SFL92428.1"/>
    </source>
</evidence>
<evidence type="ECO:0000313" key="2">
    <source>
        <dbReference type="Proteomes" id="UP000199006"/>
    </source>
</evidence>
<sequence>MNYSKKIADLKLQKSVQLKTKLNKIKTAHLTLNSKQLALKKAKLELNNALQKKEQGLISQSEFLSYEIDYYNALDSHQKAADQLLIARLDLNKLLVNDFLYLNKKNNSNQAKKEIK</sequence>
<reference evidence="1 2" key="1">
    <citation type="submission" date="2016-10" db="EMBL/GenBank/DDBJ databases">
        <authorList>
            <person name="de Groot N.N."/>
        </authorList>
    </citation>
    <scope>NUCLEOTIDE SEQUENCE [LARGE SCALE GENOMIC DNA]</scope>
    <source>
        <strain evidence="1 2">ATCC 51327</strain>
    </source>
</reference>
<dbReference type="EMBL" id="FOTI01000042">
    <property type="protein sequence ID" value="SFL92428.1"/>
    <property type="molecule type" value="Genomic_DNA"/>
</dbReference>
<keyword evidence="2" id="KW-1185">Reference proteome</keyword>
<dbReference type="STRING" id="29563.SAMN02983006_02367"/>
<dbReference type="RefSeq" id="WP_089862393.1">
    <property type="nucleotide sequence ID" value="NZ_FOTI01000042.1"/>
</dbReference>